<feature type="transmembrane region" description="Helical" evidence="2">
    <location>
        <begin position="17"/>
        <end position="39"/>
    </location>
</feature>
<dbReference type="Proteomes" id="UP000245119">
    <property type="component" value="Linkage Group LG6"/>
</dbReference>
<dbReference type="EMBL" id="PZQS01000006">
    <property type="protein sequence ID" value="PVD28693.1"/>
    <property type="molecule type" value="Genomic_DNA"/>
</dbReference>
<reference evidence="3 4" key="1">
    <citation type="submission" date="2018-04" db="EMBL/GenBank/DDBJ databases">
        <title>The genome of golden apple snail Pomacea canaliculata provides insight into stress tolerance and invasive adaptation.</title>
        <authorList>
            <person name="Liu C."/>
            <person name="Liu B."/>
            <person name="Ren Y."/>
            <person name="Zhang Y."/>
            <person name="Wang H."/>
            <person name="Li S."/>
            <person name="Jiang F."/>
            <person name="Yin L."/>
            <person name="Zhang G."/>
            <person name="Qian W."/>
            <person name="Fan W."/>
        </authorList>
    </citation>
    <scope>NUCLEOTIDE SEQUENCE [LARGE SCALE GENOMIC DNA]</scope>
    <source>
        <strain evidence="3">SZHN2017</strain>
        <tissue evidence="3">Muscle</tissue>
    </source>
</reference>
<gene>
    <name evidence="3" type="ORF">C0Q70_11287</name>
</gene>
<name>A0A2T7P5M7_POMCA</name>
<evidence type="ECO:0000313" key="3">
    <source>
        <dbReference type="EMBL" id="PVD28693.1"/>
    </source>
</evidence>
<organism evidence="3 4">
    <name type="scientific">Pomacea canaliculata</name>
    <name type="common">Golden apple snail</name>
    <dbReference type="NCBI Taxonomy" id="400727"/>
    <lineage>
        <taxon>Eukaryota</taxon>
        <taxon>Metazoa</taxon>
        <taxon>Spiralia</taxon>
        <taxon>Lophotrochozoa</taxon>
        <taxon>Mollusca</taxon>
        <taxon>Gastropoda</taxon>
        <taxon>Caenogastropoda</taxon>
        <taxon>Architaenioglossa</taxon>
        <taxon>Ampullarioidea</taxon>
        <taxon>Ampullariidae</taxon>
        <taxon>Pomacea</taxon>
    </lineage>
</organism>
<keyword evidence="4" id="KW-1185">Reference proteome</keyword>
<evidence type="ECO:0000256" key="1">
    <source>
        <dbReference type="SAM" id="MobiDB-lite"/>
    </source>
</evidence>
<accession>A0A2T7P5M7</accession>
<feature type="compositionally biased region" description="Polar residues" evidence="1">
    <location>
        <begin position="106"/>
        <end position="116"/>
    </location>
</feature>
<comment type="caution">
    <text evidence="3">The sequence shown here is derived from an EMBL/GenBank/DDBJ whole genome shotgun (WGS) entry which is preliminary data.</text>
</comment>
<dbReference type="AlphaFoldDB" id="A0A2T7P5M7"/>
<keyword evidence="2" id="KW-0812">Transmembrane</keyword>
<dbReference type="OrthoDB" id="10671864at2759"/>
<keyword evidence="2" id="KW-1133">Transmembrane helix</keyword>
<protein>
    <submittedName>
        <fullName evidence="3">Uncharacterized protein</fullName>
    </submittedName>
</protein>
<feature type="region of interest" description="Disordered" evidence="1">
    <location>
        <begin position="65"/>
        <end position="143"/>
    </location>
</feature>
<keyword evidence="2" id="KW-0472">Membrane</keyword>
<evidence type="ECO:0000313" key="4">
    <source>
        <dbReference type="Proteomes" id="UP000245119"/>
    </source>
</evidence>
<proteinExistence type="predicted"/>
<evidence type="ECO:0000256" key="2">
    <source>
        <dbReference type="SAM" id="Phobius"/>
    </source>
</evidence>
<sequence length="143" mass="15700">MYHLCDVITLCAEGLPVGAIVGIVVAAVVLSVVVVSLAVRFRRNCYDEVTVKLLPDQSSIRDLNWRQQRSEQRSLKLYSPGSGRNSAGDGWHSQPQEMEVVITPTHADSATSCNKGDNSKGPDTDSAMKNSKGDYNPTRRRRP</sequence>